<dbReference type="GO" id="GO:0051191">
    <property type="term" value="P:prosthetic group biosynthetic process"/>
    <property type="evidence" value="ECO:0007669"/>
    <property type="project" value="InterPro"/>
</dbReference>
<dbReference type="AlphaFoldDB" id="A0A1I5E8K6"/>
<evidence type="ECO:0000256" key="4">
    <source>
        <dbReference type="ARBA" id="ARBA00048574"/>
    </source>
</evidence>
<dbReference type="Proteomes" id="UP000181899">
    <property type="component" value="Unassembled WGS sequence"/>
</dbReference>
<accession>A0A1I5E8K6</accession>
<gene>
    <name evidence="5" type="ORF">SAMN04488695_11447</name>
</gene>
<sequence length="186" mass="21557">MSELFTNGDRPSLEKVLRGRELRWDLQEKLLLRFPEKSLLSFKLNIPGPVKRNPVILRMFQVGVEDIENLLAQKNLSPLLEKKVDADTGPEWFLVVSQDAIELKKAMADLEESMPLGRLYDIDVLHREMDHIRSIERTEVGYPPRTCLVCGKEAKICSGARTHSLQELHEQIRECMKMERRMIEFG</sequence>
<dbReference type="NCBIfam" id="NF002383">
    <property type="entry name" value="PRK01392.1"/>
    <property type="match status" value="1"/>
</dbReference>
<protein>
    <recommendedName>
        <fullName evidence="1">citrate lyase holo-[acyl-carrier protein] synthase</fullName>
        <ecNumber evidence="1">2.7.7.61</ecNumber>
    </recommendedName>
</protein>
<evidence type="ECO:0000313" key="6">
    <source>
        <dbReference type="Proteomes" id="UP000181899"/>
    </source>
</evidence>
<evidence type="ECO:0000313" key="5">
    <source>
        <dbReference type="EMBL" id="SFO07683.1"/>
    </source>
</evidence>
<evidence type="ECO:0000256" key="2">
    <source>
        <dbReference type="ARBA" id="ARBA00022679"/>
    </source>
</evidence>
<evidence type="ECO:0000256" key="1">
    <source>
        <dbReference type="ARBA" id="ARBA00012524"/>
    </source>
</evidence>
<dbReference type="NCBIfam" id="TIGR03124">
    <property type="entry name" value="citrate_citX"/>
    <property type="match status" value="1"/>
</dbReference>
<dbReference type="EMBL" id="FOVK01000014">
    <property type="protein sequence ID" value="SFO07683.1"/>
    <property type="molecule type" value="Genomic_DNA"/>
</dbReference>
<dbReference type="OrthoDB" id="3196716at2"/>
<organism evidence="5 6">
    <name type="scientific">Proteiniclasticum ruminis</name>
    <dbReference type="NCBI Taxonomy" id="398199"/>
    <lineage>
        <taxon>Bacteria</taxon>
        <taxon>Bacillati</taxon>
        <taxon>Bacillota</taxon>
        <taxon>Clostridia</taxon>
        <taxon>Eubacteriales</taxon>
        <taxon>Clostridiaceae</taxon>
        <taxon>Proteiniclasticum</taxon>
    </lineage>
</organism>
<reference evidence="5 6" key="1">
    <citation type="submission" date="2016-10" db="EMBL/GenBank/DDBJ databases">
        <authorList>
            <person name="de Groot N.N."/>
        </authorList>
    </citation>
    <scope>NUCLEOTIDE SEQUENCE [LARGE SCALE GENOMIC DNA]</scope>
    <source>
        <strain evidence="5 6">ML2</strain>
    </source>
</reference>
<keyword evidence="2" id="KW-0808">Transferase</keyword>
<proteinExistence type="predicted"/>
<keyword evidence="3" id="KW-0548">Nucleotidyltransferase</keyword>
<keyword evidence="6" id="KW-1185">Reference proteome</keyword>
<name>A0A1I5E8K6_9CLOT</name>
<comment type="catalytic activity">
    <reaction evidence="4">
        <text>apo-[citrate lyase ACP] + 2'-(5''-triphospho-alpha-D-ribosyl)-3'-dephospho-CoA = holo-[citrate lyase ACP] + diphosphate</text>
        <dbReference type="Rhea" id="RHEA:16333"/>
        <dbReference type="Rhea" id="RHEA-COMP:10157"/>
        <dbReference type="Rhea" id="RHEA-COMP:10158"/>
        <dbReference type="ChEBI" id="CHEBI:29999"/>
        <dbReference type="ChEBI" id="CHEBI:33019"/>
        <dbReference type="ChEBI" id="CHEBI:61378"/>
        <dbReference type="ChEBI" id="CHEBI:82683"/>
        <dbReference type="EC" id="2.7.7.61"/>
    </reaction>
</comment>
<dbReference type="Pfam" id="PF03802">
    <property type="entry name" value="CitX"/>
    <property type="match status" value="1"/>
</dbReference>
<dbReference type="InterPro" id="IPR005551">
    <property type="entry name" value="CitX"/>
</dbReference>
<evidence type="ECO:0000256" key="3">
    <source>
        <dbReference type="ARBA" id="ARBA00022695"/>
    </source>
</evidence>
<dbReference type="EC" id="2.7.7.61" evidence="1"/>
<dbReference type="RefSeq" id="WP_074912809.1">
    <property type="nucleotide sequence ID" value="NZ_FOVK01000014.1"/>
</dbReference>
<dbReference type="GO" id="GO:0050519">
    <property type="term" value="F:holo-citrate lyase synthase activity"/>
    <property type="evidence" value="ECO:0007669"/>
    <property type="project" value="UniProtKB-EC"/>
</dbReference>